<keyword evidence="2" id="KW-1185">Reference proteome</keyword>
<sequence length="133" mass="14419">MEGWNDCPPVMLQKNISSTSMLVNTSPTLVPETKLYANDIAANVDIAMVVEELTSFPTSIPEKMLGQIKVKLTKASESMSSGSKQFVTEVLEQIKTGADSAILKSSIVEYMMVNDGVSSWCAPLKKLVDSIDT</sequence>
<accession>G3AY10</accession>
<dbReference type="eggNOG" id="ENOG502S4DB">
    <property type="taxonomic scope" value="Eukaryota"/>
</dbReference>
<dbReference type="KEGG" id="cten:18250151"/>
<proteinExistence type="predicted"/>
<reference evidence="1 2" key="1">
    <citation type="journal article" date="2011" name="Proc. Natl. Acad. Sci. U.S.A.">
        <title>Comparative genomics of xylose-fermenting fungi for enhanced biofuel production.</title>
        <authorList>
            <person name="Wohlbach D.J."/>
            <person name="Kuo A."/>
            <person name="Sato T.K."/>
            <person name="Potts K.M."/>
            <person name="Salamov A.A."/>
            <person name="LaButti K.M."/>
            <person name="Sun H."/>
            <person name="Clum A."/>
            <person name="Pangilinan J.L."/>
            <person name="Lindquist E.A."/>
            <person name="Lucas S."/>
            <person name="Lapidus A."/>
            <person name="Jin M."/>
            <person name="Gunawan C."/>
            <person name="Balan V."/>
            <person name="Dale B.E."/>
            <person name="Jeffries T.W."/>
            <person name="Zinkel R."/>
            <person name="Barry K.W."/>
            <person name="Grigoriev I.V."/>
            <person name="Gasch A.P."/>
        </authorList>
    </citation>
    <scope>NUCLEOTIDE SEQUENCE [LARGE SCALE GENOMIC DNA]</scope>
    <source>
        <strain evidence="2">ATCC 10573 / BCRC 21748 / CBS 615 / JCM 9827 / NBRC 10315 / NRRL Y-1498 / VKM Y-70</strain>
    </source>
</reference>
<dbReference type="Proteomes" id="UP000000707">
    <property type="component" value="Unassembled WGS sequence"/>
</dbReference>
<dbReference type="HOGENOM" id="CLU_1916804_0_0_1"/>
<organism evidence="2">
    <name type="scientific">Candida tenuis (strain ATCC 10573 / BCRC 21748 / CBS 615 / JCM 9827 / NBRC 10315 / NRRL Y-1498 / VKM Y-70)</name>
    <name type="common">Yeast</name>
    <name type="synonym">Yamadazyma tenuis</name>
    <dbReference type="NCBI Taxonomy" id="590646"/>
    <lineage>
        <taxon>Eukaryota</taxon>
        <taxon>Fungi</taxon>
        <taxon>Dikarya</taxon>
        <taxon>Ascomycota</taxon>
        <taxon>Saccharomycotina</taxon>
        <taxon>Pichiomycetes</taxon>
        <taxon>Debaryomycetaceae</taxon>
        <taxon>Yamadazyma</taxon>
    </lineage>
</organism>
<dbReference type="EMBL" id="GL996512">
    <property type="protein sequence ID" value="EGV65744.1"/>
    <property type="molecule type" value="Genomic_DNA"/>
</dbReference>
<dbReference type="OrthoDB" id="4090463at2759"/>
<dbReference type="GeneID" id="18250151"/>
<gene>
    <name evidence="1" type="ORF">CANTEDRAFT_92070</name>
</gene>
<evidence type="ECO:0000313" key="2">
    <source>
        <dbReference type="Proteomes" id="UP000000707"/>
    </source>
</evidence>
<evidence type="ECO:0000313" key="1">
    <source>
        <dbReference type="EMBL" id="EGV65744.1"/>
    </source>
</evidence>
<protein>
    <submittedName>
        <fullName evidence="1">Uncharacterized protein</fullName>
    </submittedName>
</protein>
<dbReference type="AlphaFoldDB" id="G3AY10"/>
<name>G3AY10_CANTC</name>